<name>T1BRM0_9ZZZZ</name>
<reference evidence="1" key="1">
    <citation type="submission" date="2013-08" db="EMBL/GenBank/DDBJ databases">
        <authorList>
            <person name="Mendez C."/>
            <person name="Richter M."/>
            <person name="Ferrer M."/>
            <person name="Sanchez J."/>
        </authorList>
    </citation>
    <scope>NUCLEOTIDE SEQUENCE</scope>
</reference>
<accession>T1BRM0</accession>
<proteinExistence type="predicted"/>
<feature type="non-terminal residue" evidence="1">
    <location>
        <position position="353"/>
    </location>
</feature>
<dbReference type="EMBL" id="AUZX01003943">
    <property type="protein sequence ID" value="EQD72522.1"/>
    <property type="molecule type" value="Genomic_DNA"/>
</dbReference>
<dbReference type="Pfam" id="PF04465">
    <property type="entry name" value="DUF499"/>
    <property type="match status" value="1"/>
</dbReference>
<reference evidence="1" key="2">
    <citation type="journal article" date="2014" name="ISME J.">
        <title>Microbial stratification in low pH oxic and suboxic macroscopic growths along an acid mine drainage.</title>
        <authorList>
            <person name="Mendez-Garcia C."/>
            <person name="Mesa V."/>
            <person name="Sprenger R.R."/>
            <person name="Richter M."/>
            <person name="Diez M.S."/>
            <person name="Solano J."/>
            <person name="Bargiela R."/>
            <person name="Golyshina O.V."/>
            <person name="Manteca A."/>
            <person name="Ramos J.L."/>
            <person name="Gallego J.R."/>
            <person name="Llorente I."/>
            <person name="Martins Dos Santos V.A."/>
            <person name="Jensen O.N."/>
            <person name="Pelaez A.I."/>
            <person name="Sanchez J."/>
            <person name="Ferrer M."/>
        </authorList>
    </citation>
    <scope>NUCLEOTIDE SEQUENCE</scope>
</reference>
<gene>
    <name evidence="1" type="ORF">B1A_05414</name>
</gene>
<evidence type="ECO:0000313" key="1">
    <source>
        <dbReference type="EMBL" id="EQD72522.1"/>
    </source>
</evidence>
<sequence length="353" mass="38956">KGEAPASDLQGVAAILDAAQITELPRARVAVLDGIKSSPNQPIKRDGQVVRTLWGDLAWQLGGAEGYALVADADTSGTSPGKAVLETLLARCAPCVILIDELVAYVRQFEEGKALSGGTFDSNLSFVQALTEALKAVPTAVLLASLPESDKEAGSQRGVKALEALAHYFGRVQALWKPVATEEAFEIVRRRLFASINDKLAMESVCHAFADFYTANRDDFPQETQESRYFERLVHAYPIHPEVFDRLYEDWSTLDSFQRTRGVLKLMAKVIHRLWKDGNNDPLIMPGSLPLYDADVRNEVIYYLPQGWDPVLERDVDGERAETTEIENKDTRFGSVQACRRAARSVFLGSAPS</sequence>
<feature type="non-terminal residue" evidence="1">
    <location>
        <position position="1"/>
    </location>
</feature>
<comment type="caution">
    <text evidence="1">The sequence shown here is derived from an EMBL/GenBank/DDBJ whole genome shotgun (WGS) entry which is preliminary data.</text>
</comment>
<dbReference type="InterPro" id="IPR007555">
    <property type="entry name" value="DUF499"/>
</dbReference>
<organism evidence="1">
    <name type="scientific">mine drainage metagenome</name>
    <dbReference type="NCBI Taxonomy" id="410659"/>
    <lineage>
        <taxon>unclassified sequences</taxon>
        <taxon>metagenomes</taxon>
        <taxon>ecological metagenomes</taxon>
    </lineage>
</organism>
<protein>
    <submittedName>
        <fullName evidence="1">AAA family ATPase</fullName>
    </submittedName>
</protein>
<dbReference type="AlphaFoldDB" id="T1BRM0"/>